<dbReference type="SMART" id="SM00320">
    <property type="entry name" value="WD40"/>
    <property type="match status" value="3"/>
</dbReference>
<dbReference type="PANTHER" id="PTHR12697">
    <property type="entry name" value="PBS LYASE HEAT-LIKE PROTEIN"/>
    <property type="match status" value="1"/>
</dbReference>
<keyword evidence="3" id="KW-1185">Reference proteome</keyword>
<dbReference type="RefSeq" id="WP_274688783.1">
    <property type="nucleotide sequence ID" value="NZ_JAPMOU010000011.1"/>
</dbReference>
<evidence type="ECO:0000313" key="3">
    <source>
        <dbReference type="Proteomes" id="UP001528823"/>
    </source>
</evidence>
<name>A0ABT5U7S2_9GAMM</name>
<dbReference type="SUPFAM" id="SSF50978">
    <property type="entry name" value="WD40 repeat-like"/>
    <property type="match status" value="1"/>
</dbReference>
<sequence length="2186" mass="239439">MSDIIEKLLPYRGDIKALGASENIVYFITEHPEKQLTPCYQLNLETQALSEIPLNNRASALLVSQSPSSKKDQVWIGDIAGGIYCNGKRLTQLADDQNTSVNALVALSQQRLGVLIGRKIEIIDQTKGTQLQTLELSPHKLSSEKPETGTAIAADASGQWLVVGTNKGTVLVFENEDEDQTAFKLSESDKLHEGAVTALAFDPTELRFLSAGNDNKLLLTHARGKLEPEDRDRGAGHAAPVTAIVHPSIQANIQTTAERFITGAQDKTCKSWLRGGATRPSTFSEGIGSVTGLAIAAIHHRPHLVVASNERLAVVALDAAGKFGQLTHRIYDTYALAKNELASAQVTHRQAAIERLASYGDKASLQLLDKQAHQDRDFALRQLIAERIATTNHPDTQRLVESYLNHKDEAIRTATFARLQERFGSDEPLRPMTLALKTGQTDVGKLAVNALANIAAEDDRAMMRLTDALDAKAYPVRMLALARLESVNSEANIVALGASHADVRRASLIRLFQRALLDQPRVLSTLRRRLDDNNTEVRQTAFLVSLFSRPALAKAIRERDKHLHRLLFDIEEFDIEQFALEADLSDQSKSAESKSAEPKSAKSKPAEKTKELPKTRKTKLALTTADYAPLLQATASLSLDSCLLGAHCLALLNDPRAFGLLLQLSRAEDSSARVRVCHALANLNDPRTDQRLQTLLNDSATEVRDAAFTALAAIHESQPLTAVQLGLTSQHADVRRRALQSLVRVAKKDDVSTVHEVLFQQALNDGTPNVRSEAFKAVLNLPMGGSQESALRFALQSTHADIRREVQTELIAEASQSWAWALLLELFSDPDQGIRHETLAFTLKKTKGRDYAPLAAALKSPYRDTRLTAISELSKKPGEQSQQLLISAINDSERDVRKQAIQALVDAKANAALKQAMRSEHQDVVLQAANACARLGDDAALEPLLSLVTLTKPENKDDAKRWQATIESALTGLSQLQSPACVPAVAPLLASDTSAIRRAAAKVLTWCCDANQQEVLEKALQHQDSEVKLAAAHGLVLLDNTHQLAMQQALAQSRSQSEKLLCVGALIGFGDELTDRLSSYLDDPDHLVSFPALVVHLLQGYKGQSPTHLLAMLSVENPMFRLIAAQAIEHFHHNEAYATLLSTLFNTQSGEKWQISNEVIELFAELVISGNSRLRCKTLQLLAHLFADKQDAWDQAWQHHTQRYQTEINGLLAAAGKPKSAKTESTKAKSAKIKVDQTELEQMAFGTYCGLVREQGKAAGRHKVAYTDSSIITVRQSALTLLSAMCQRDTSLLAAAESVFMQALGDPNQAVRLYALDQLQILGTDTSLLANECLETGHNDLGVKALEMLTEGESLKQGQAILQQAMVSRTDDLALEAAKLLLKTSKPVAVAKPALDAVDRAVRLRAIDWLANDYDNPKAQTLLHKALNSRHPEVRESSTYALAVKKDAKAFDALITLLSNLLLDHSARGFSREQRRAIQALVKLGDPKGANALLDLIEQLEPFANTTSEQINTLFEAAGNFRETTVASRLLTMMDKPGWQQGAYLALLSISGYDQPIEDPEDERVDKSWLEQQHPRHDQLLKQLLERCVELGKVTLILGLIDAARWSPTDAVNDVLATLTHHANNEVRELSVYALGWRIRKRNGPSAAVVNALTHQHPITQFWAAYCLALAGNAQGISILLAGVDTLTDLKLRQYAVQALGKLGDERALDTLLRLAKDDEHALQEVAAEAIGHLGQSDQAETIFELLQRFVTSDRWGLVINGLHGLRYFDTRAGWQLVREKAEDAYFFGRETALEVLGYNNDPATQDLLLAVLAEEGASYYGWGEIALNSARRLFGGDALAPDYAFLSCGAEAYRTDDDFSHSLQRVCQTGEASEIFRILPDCANGVRTQLAMSLLNREPLPLKEATTALTSPHMETVEVAATLMGYSSATAKAGIKAIEAALANWATQWAEMRELERKGMRHYHADESENLSQTLQRLVWVAGVADCSADSLLSLANVHQDDPAFTDIRFAVYTALATIKPTSTIQSLMAEAIFHTDSRIRSLAASVINNTKATPVEALAAQASSDRLVYQQLTQRFDAKSLNEANLSNAHLQGVVLPQVVNSQSTDALLATTLNSELAENTRLGAIEALAQVASTEGESALVKVATNESLDEDLRKMAWRCLRRSKRVRAKVSSTNRSHREVSG</sequence>
<dbReference type="SMART" id="SM00567">
    <property type="entry name" value="EZ_HEAT"/>
    <property type="match status" value="12"/>
</dbReference>
<dbReference type="InterPro" id="IPR015943">
    <property type="entry name" value="WD40/YVTN_repeat-like_dom_sf"/>
</dbReference>
<dbReference type="Proteomes" id="UP001528823">
    <property type="component" value="Unassembled WGS sequence"/>
</dbReference>
<gene>
    <name evidence="2" type="ORF">ORQ98_10635</name>
</gene>
<dbReference type="PANTHER" id="PTHR12697:SF5">
    <property type="entry name" value="DEOXYHYPUSINE HYDROXYLASE"/>
    <property type="match status" value="1"/>
</dbReference>
<dbReference type="InterPro" id="IPR036322">
    <property type="entry name" value="WD40_repeat_dom_sf"/>
</dbReference>
<accession>A0ABT5U7S2</accession>
<feature type="region of interest" description="Disordered" evidence="1">
    <location>
        <begin position="589"/>
        <end position="615"/>
    </location>
</feature>
<dbReference type="Pfam" id="PF13646">
    <property type="entry name" value="HEAT_2"/>
    <property type="match status" value="3"/>
</dbReference>
<evidence type="ECO:0000313" key="2">
    <source>
        <dbReference type="EMBL" id="MDE1462428.1"/>
    </source>
</evidence>
<dbReference type="InterPro" id="IPR016024">
    <property type="entry name" value="ARM-type_fold"/>
</dbReference>
<dbReference type="Gene3D" id="2.130.10.10">
    <property type="entry name" value="YVTN repeat-like/Quinoprotein amine dehydrogenase"/>
    <property type="match status" value="1"/>
</dbReference>
<dbReference type="SUPFAM" id="SSF48431">
    <property type="entry name" value="Lipovitellin-phosvitin complex, superhelical domain"/>
    <property type="match status" value="1"/>
</dbReference>
<dbReference type="Gene3D" id="1.25.10.10">
    <property type="entry name" value="Leucine-rich Repeat Variant"/>
    <property type="match status" value="6"/>
</dbReference>
<comment type="caution">
    <text evidence="2">The sequence shown here is derived from an EMBL/GenBank/DDBJ whole genome shotgun (WGS) entry which is preliminary data.</text>
</comment>
<dbReference type="SUPFAM" id="SSF48371">
    <property type="entry name" value="ARM repeat"/>
    <property type="match status" value="5"/>
</dbReference>
<proteinExistence type="predicted"/>
<dbReference type="InterPro" id="IPR004155">
    <property type="entry name" value="PBS_lyase_HEAT"/>
</dbReference>
<evidence type="ECO:0000256" key="1">
    <source>
        <dbReference type="SAM" id="MobiDB-lite"/>
    </source>
</evidence>
<dbReference type="EMBL" id="JAPMOU010000011">
    <property type="protein sequence ID" value="MDE1462428.1"/>
    <property type="molecule type" value="Genomic_DNA"/>
</dbReference>
<reference evidence="2 3" key="1">
    <citation type="submission" date="2022-11" db="EMBL/GenBank/DDBJ databases">
        <title>Spartinivicinus poritis sp. nov., isolated from scleractinian coral Porites lutea.</title>
        <authorList>
            <person name="Zhang G."/>
            <person name="Cai L."/>
            <person name="Wei Q."/>
        </authorList>
    </citation>
    <scope>NUCLEOTIDE SEQUENCE [LARGE SCALE GENOMIC DNA]</scope>
    <source>
        <strain evidence="2 3">A2-2</strain>
    </source>
</reference>
<dbReference type="InterPro" id="IPR001680">
    <property type="entry name" value="WD40_rpt"/>
</dbReference>
<organism evidence="2 3">
    <name type="scientific">Spartinivicinus poritis</name>
    <dbReference type="NCBI Taxonomy" id="2994640"/>
    <lineage>
        <taxon>Bacteria</taxon>
        <taxon>Pseudomonadati</taxon>
        <taxon>Pseudomonadota</taxon>
        <taxon>Gammaproteobacteria</taxon>
        <taxon>Oceanospirillales</taxon>
        <taxon>Zooshikellaceae</taxon>
        <taxon>Spartinivicinus</taxon>
    </lineage>
</organism>
<feature type="compositionally biased region" description="Basic and acidic residues" evidence="1">
    <location>
        <begin position="589"/>
        <end position="614"/>
    </location>
</feature>
<dbReference type="InterPro" id="IPR011030">
    <property type="entry name" value="Lipovitellin_superhlx_dom"/>
</dbReference>
<dbReference type="InterPro" id="IPR011989">
    <property type="entry name" value="ARM-like"/>
</dbReference>
<protein>
    <submittedName>
        <fullName evidence="2">HEAT repeat domain-containing protein</fullName>
    </submittedName>
</protein>